<evidence type="ECO:0000259" key="9">
    <source>
        <dbReference type="Pfam" id="PF06155"/>
    </source>
</evidence>
<keyword evidence="4" id="KW-0223">Dioxygenase</keyword>
<dbReference type="EMBL" id="QWIJ01000038">
    <property type="protein sequence ID" value="RMX89207.1"/>
    <property type="molecule type" value="Genomic_DNA"/>
</dbReference>
<sequence length="516" mass="57741">MKSFLRNSFAAPTSRVATSPKQQRGLQTLWSGVRQYRNTCKASGLGQDCQNRCQPSKSLQRSSERREMKPAQRDLHTSTAVNARATIPLDGKEVEISPILMRDLCQCPRCVHESSRQRLYSTADIPKEILVRSIESGEHQNGGINVRWTNDLPGFDAGHVTSISAETLRQINSSGTIPSPFQGATPRHQLWSAASANVPDFTYETYMKDDATVYEVVKQLKSHGLVFITGCPGVEASVAEVGERIGPVRDTLYGRTWDVRTVPKAINAAYTSGDLGFHTDLLYFQDPPHLQLLHCIQSSSKGGASVFADGFRAALDLYDTDRDAFNVLLNTPVNYHYEHPGANLYMATKPVFQTRPLRIGTTTYETLSEFLESWEARRQVVNKTHGTNVPALTVGDCLEKINWGPPFLAPCSLDPQSMEQTQHLNSSSCEEALNDKMDLWHSAAAKFNAFLSHPDGLHERLMKPGECVIFDNTRVLHSRRAFDSEDVGKARWLRGTYVDRDPYHSKMRVLRHKFGT</sequence>
<dbReference type="InterPro" id="IPR042098">
    <property type="entry name" value="TauD-like_sf"/>
</dbReference>
<evidence type="ECO:0008006" key="12">
    <source>
        <dbReference type="Google" id="ProtNLM"/>
    </source>
</evidence>
<name>A0A3M6XEK0_HORWE</name>
<evidence type="ECO:0000256" key="3">
    <source>
        <dbReference type="ARBA" id="ARBA00022723"/>
    </source>
</evidence>
<evidence type="ECO:0000259" key="8">
    <source>
        <dbReference type="Pfam" id="PF02668"/>
    </source>
</evidence>
<dbReference type="GO" id="GO:0045329">
    <property type="term" value="P:carnitine biosynthetic process"/>
    <property type="evidence" value="ECO:0007669"/>
    <property type="project" value="TreeGrafter"/>
</dbReference>
<feature type="domain" description="Gamma-butyrobetaine hydroxylase-like N-terminal" evidence="9">
    <location>
        <begin position="90"/>
        <end position="150"/>
    </location>
</feature>
<evidence type="ECO:0000256" key="1">
    <source>
        <dbReference type="ARBA" id="ARBA00001954"/>
    </source>
</evidence>
<dbReference type="InterPro" id="IPR038492">
    <property type="entry name" value="GBBH-like_N_sf"/>
</dbReference>
<feature type="compositionally biased region" description="Polar residues" evidence="7">
    <location>
        <begin position="51"/>
        <end position="61"/>
    </location>
</feature>
<dbReference type="OrthoDB" id="406634at2759"/>
<feature type="region of interest" description="Disordered" evidence="7">
    <location>
        <begin position="51"/>
        <end position="78"/>
    </location>
</feature>
<dbReference type="PANTHER" id="PTHR10696">
    <property type="entry name" value="GAMMA-BUTYROBETAINE HYDROXYLASE-RELATED"/>
    <property type="match status" value="1"/>
</dbReference>
<dbReference type="Proteomes" id="UP000281245">
    <property type="component" value="Unassembled WGS sequence"/>
</dbReference>
<organism evidence="10 11">
    <name type="scientific">Hortaea werneckii</name>
    <name type="common">Black yeast</name>
    <name type="synonym">Cladosporium werneckii</name>
    <dbReference type="NCBI Taxonomy" id="91943"/>
    <lineage>
        <taxon>Eukaryota</taxon>
        <taxon>Fungi</taxon>
        <taxon>Dikarya</taxon>
        <taxon>Ascomycota</taxon>
        <taxon>Pezizomycotina</taxon>
        <taxon>Dothideomycetes</taxon>
        <taxon>Dothideomycetidae</taxon>
        <taxon>Mycosphaerellales</taxon>
        <taxon>Teratosphaeriaceae</taxon>
        <taxon>Hortaea</taxon>
    </lineage>
</organism>
<evidence type="ECO:0000313" key="11">
    <source>
        <dbReference type="Proteomes" id="UP000281245"/>
    </source>
</evidence>
<reference evidence="10 11" key="1">
    <citation type="journal article" date="2018" name="BMC Genomics">
        <title>Genomic evidence for intraspecific hybridization in a clonal and extremely halotolerant yeast.</title>
        <authorList>
            <person name="Gostincar C."/>
            <person name="Stajich J.E."/>
            <person name="Zupancic J."/>
            <person name="Zalar P."/>
            <person name="Gunde-Cimerman N."/>
        </authorList>
    </citation>
    <scope>NUCLEOTIDE SEQUENCE [LARGE SCALE GENOMIC DNA]</scope>
    <source>
        <strain evidence="10 11">EXF-6656</strain>
    </source>
</reference>
<dbReference type="GO" id="GO:0005739">
    <property type="term" value="C:mitochondrion"/>
    <property type="evidence" value="ECO:0007669"/>
    <property type="project" value="TreeGrafter"/>
</dbReference>
<evidence type="ECO:0000313" key="10">
    <source>
        <dbReference type="EMBL" id="RMX89207.1"/>
    </source>
</evidence>
<proteinExistence type="inferred from homology"/>
<dbReference type="GO" id="GO:0046872">
    <property type="term" value="F:metal ion binding"/>
    <property type="evidence" value="ECO:0007669"/>
    <property type="project" value="UniProtKB-KW"/>
</dbReference>
<dbReference type="AlphaFoldDB" id="A0A3M6XEK0"/>
<dbReference type="GO" id="GO:0016706">
    <property type="term" value="F:2-oxoglutarate-dependent dioxygenase activity"/>
    <property type="evidence" value="ECO:0007669"/>
    <property type="project" value="UniProtKB-ARBA"/>
</dbReference>
<feature type="region of interest" description="Disordered" evidence="7">
    <location>
        <begin position="1"/>
        <end position="23"/>
    </location>
</feature>
<dbReference type="CDD" id="cd00250">
    <property type="entry name" value="CAS_like"/>
    <property type="match status" value="1"/>
</dbReference>
<comment type="cofactor">
    <cofactor evidence="1">
        <name>Fe(2+)</name>
        <dbReference type="ChEBI" id="CHEBI:29033"/>
    </cofactor>
</comment>
<evidence type="ECO:0000256" key="2">
    <source>
        <dbReference type="ARBA" id="ARBA00008654"/>
    </source>
</evidence>
<dbReference type="InterPro" id="IPR003819">
    <property type="entry name" value="TauD/TfdA-like"/>
</dbReference>
<accession>A0A3M6XEK0</accession>
<comment type="caution">
    <text evidence="10">The sequence shown here is derived from an EMBL/GenBank/DDBJ whole genome shotgun (WGS) entry which is preliminary data.</text>
</comment>
<dbReference type="InterPro" id="IPR050411">
    <property type="entry name" value="AlphaKG_dependent_hydroxylases"/>
</dbReference>
<keyword evidence="5" id="KW-0560">Oxidoreductase</keyword>
<evidence type="ECO:0000256" key="4">
    <source>
        <dbReference type="ARBA" id="ARBA00022964"/>
    </source>
</evidence>
<comment type="similarity">
    <text evidence="2">Belongs to the gamma-BBH/TMLD family.</text>
</comment>
<dbReference type="InterPro" id="IPR010376">
    <property type="entry name" value="GBBH-like_N"/>
</dbReference>
<keyword evidence="6" id="KW-0408">Iron</keyword>
<dbReference type="Pfam" id="PF02668">
    <property type="entry name" value="TauD"/>
    <property type="match status" value="1"/>
</dbReference>
<dbReference type="Pfam" id="PF06155">
    <property type="entry name" value="GBBH-like_N"/>
    <property type="match status" value="1"/>
</dbReference>
<feature type="compositionally biased region" description="Basic and acidic residues" evidence="7">
    <location>
        <begin position="62"/>
        <end position="76"/>
    </location>
</feature>
<protein>
    <recommendedName>
        <fullName evidence="12">TauD/TfdA-like domain-containing protein</fullName>
    </recommendedName>
</protein>
<evidence type="ECO:0000256" key="7">
    <source>
        <dbReference type="SAM" id="MobiDB-lite"/>
    </source>
</evidence>
<dbReference type="PANTHER" id="PTHR10696:SF25">
    <property type="entry name" value="OXIDOREDUCTASE AIM17-RELATED"/>
    <property type="match status" value="1"/>
</dbReference>
<keyword evidence="3" id="KW-0479">Metal-binding</keyword>
<feature type="domain" description="TauD/TfdA-like" evidence="8">
    <location>
        <begin position="194"/>
        <end position="497"/>
    </location>
</feature>
<evidence type="ECO:0000256" key="6">
    <source>
        <dbReference type="ARBA" id="ARBA00023004"/>
    </source>
</evidence>
<dbReference type="SUPFAM" id="SSF51197">
    <property type="entry name" value="Clavaminate synthase-like"/>
    <property type="match status" value="1"/>
</dbReference>
<dbReference type="Gene3D" id="3.30.2020.30">
    <property type="match status" value="1"/>
</dbReference>
<gene>
    <name evidence="10" type="ORF">D0869_01047</name>
</gene>
<dbReference type="Gene3D" id="3.60.130.10">
    <property type="entry name" value="Clavaminate synthase-like"/>
    <property type="match status" value="1"/>
</dbReference>
<evidence type="ECO:0000256" key="5">
    <source>
        <dbReference type="ARBA" id="ARBA00023002"/>
    </source>
</evidence>